<evidence type="ECO:0000259" key="1">
    <source>
        <dbReference type="Pfam" id="PF00535"/>
    </source>
</evidence>
<name>A0A410X0L4_9BACL</name>
<dbReference type="Gene3D" id="3.90.550.10">
    <property type="entry name" value="Spore Coat Polysaccharide Biosynthesis Protein SpsA, Chain A"/>
    <property type="match status" value="1"/>
</dbReference>
<organism evidence="3 4">
    <name type="scientific">Paenibacillus chitinolyticus</name>
    <dbReference type="NCBI Taxonomy" id="79263"/>
    <lineage>
        <taxon>Bacteria</taxon>
        <taxon>Bacillati</taxon>
        <taxon>Bacillota</taxon>
        <taxon>Bacilli</taxon>
        <taxon>Bacillales</taxon>
        <taxon>Paenibacillaceae</taxon>
        <taxon>Paenibacillus</taxon>
    </lineage>
</organism>
<keyword evidence="3" id="KW-0808">Transferase</keyword>
<evidence type="ECO:0000313" key="2">
    <source>
        <dbReference type="EMBL" id="MCY9595934.1"/>
    </source>
</evidence>
<gene>
    <name evidence="2" type="ORF">M5X16_09120</name>
    <name evidence="3" type="ORF">PC41400_20990</name>
</gene>
<dbReference type="InterPro" id="IPR001173">
    <property type="entry name" value="Glyco_trans_2-like"/>
</dbReference>
<dbReference type="KEGG" id="pchi:PC41400_20990"/>
<dbReference type="InterPro" id="IPR050256">
    <property type="entry name" value="Glycosyltransferase_2"/>
</dbReference>
<dbReference type="Proteomes" id="UP001527202">
    <property type="component" value="Unassembled WGS sequence"/>
</dbReference>
<sequence>MKETIIVGLPAYNEQDALPKLLPKMEQLSVQFGEAFRVVVVNDGSSDGTAEVLKEACRTYAWLQVIDHERNRGLGEAMNTLVRFVTSEYQSSDVLVTLDADNTHNPNLIPALVAKLKENKLDLVVASRFARGGQELGLSFIRRLYSRGAMVFFKLFFPIEGVHDYSSGFRAYRIGYLNQAMNLYKQRLITTSGFDCMAEMMARFSKIGIKAGEYPLVLEYHLKVGRSKMNVKRTIAGYFRLLMKVKPPVQGTQKKVKGTV</sequence>
<reference evidence="3 4" key="1">
    <citation type="submission" date="2018-01" db="EMBL/GenBank/DDBJ databases">
        <title>The whole genome sequencing and assembly of Paenibacillus chitinolyticus KCCM 41400 strain.</title>
        <authorList>
            <person name="Kim J.-Y."/>
            <person name="Park M.-K."/>
            <person name="Lee Y.-J."/>
            <person name="Yi H."/>
            <person name="Bahn Y.-S."/>
            <person name="Kim J.F."/>
            <person name="Lee D.-W."/>
        </authorList>
    </citation>
    <scope>NUCLEOTIDE SEQUENCE [LARGE SCALE GENOMIC DNA]</scope>
    <source>
        <strain evidence="3 4">KCCM 41400</strain>
    </source>
</reference>
<feature type="domain" description="Glycosyltransferase 2-like" evidence="1">
    <location>
        <begin position="7"/>
        <end position="177"/>
    </location>
</feature>
<dbReference type="SUPFAM" id="SSF53448">
    <property type="entry name" value="Nucleotide-diphospho-sugar transferases"/>
    <property type="match status" value="1"/>
</dbReference>
<dbReference type="GO" id="GO:0016740">
    <property type="term" value="F:transferase activity"/>
    <property type="evidence" value="ECO:0007669"/>
    <property type="project" value="UniProtKB-KW"/>
</dbReference>
<reference evidence="2 5" key="2">
    <citation type="submission" date="2022-05" db="EMBL/GenBank/DDBJ databases">
        <title>Genome Sequencing of Bee-Associated Microbes.</title>
        <authorList>
            <person name="Dunlap C."/>
        </authorList>
    </citation>
    <scope>NUCLEOTIDE SEQUENCE [LARGE SCALE GENOMIC DNA]</scope>
    <source>
        <strain evidence="2 5">NRRL B-23120</strain>
    </source>
</reference>
<dbReference type="PANTHER" id="PTHR48090:SF7">
    <property type="entry name" value="RFBJ PROTEIN"/>
    <property type="match status" value="1"/>
</dbReference>
<dbReference type="EMBL" id="CP026520">
    <property type="protein sequence ID" value="QAV20001.1"/>
    <property type="molecule type" value="Genomic_DNA"/>
</dbReference>
<protein>
    <submittedName>
        <fullName evidence="3">Glycosyltransferase family 2 protein</fullName>
    </submittedName>
</protein>
<dbReference type="Proteomes" id="UP000288943">
    <property type="component" value="Chromosome"/>
</dbReference>
<dbReference type="CDD" id="cd04179">
    <property type="entry name" value="DPM_DPG-synthase_like"/>
    <property type="match status" value="1"/>
</dbReference>
<dbReference type="EMBL" id="JAMDMJ010000009">
    <property type="protein sequence ID" value="MCY9595934.1"/>
    <property type="molecule type" value="Genomic_DNA"/>
</dbReference>
<dbReference type="PANTHER" id="PTHR48090">
    <property type="entry name" value="UNDECAPRENYL-PHOSPHATE 4-DEOXY-4-FORMAMIDO-L-ARABINOSE TRANSFERASE-RELATED"/>
    <property type="match status" value="1"/>
</dbReference>
<proteinExistence type="predicted"/>
<dbReference type="Pfam" id="PF00535">
    <property type="entry name" value="Glycos_transf_2"/>
    <property type="match status" value="1"/>
</dbReference>
<accession>A0A410X0L4</accession>
<dbReference type="OrthoDB" id="9810303at2"/>
<dbReference type="RefSeq" id="WP_042233139.1">
    <property type="nucleotide sequence ID" value="NZ_CP026520.1"/>
</dbReference>
<evidence type="ECO:0000313" key="5">
    <source>
        <dbReference type="Proteomes" id="UP001527202"/>
    </source>
</evidence>
<dbReference type="AlphaFoldDB" id="A0A410X0L4"/>
<evidence type="ECO:0000313" key="3">
    <source>
        <dbReference type="EMBL" id="QAV20001.1"/>
    </source>
</evidence>
<dbReference type="GeneID" id="95377271"/>
<evidence type="ECO:0000313" key="4">
    <source>
        <dbReference type="Proteomes" id="UP000288943"/>
    </source>
</evidence>
<dbReference type="InterPro" id="IPR029044">
    <property type="entry name" value="Nucleotide-diphossugar_trans"/>
</dbReference>
<keyword evidence="5" id="KW-1185">Reference proteome</keyword>